<dbReference type="Proteomes" id="UP000198771">
    <property type="component" value="Unassembled WGS sequence"/>
</dbReference>
<dbReference type="Pfam" id="PF01551">
    <property type="entry name" value="Peptidase_M23"/>
    <property type="match status" value="1"/>
</dbReference>
<feature type="transmembrane region" description="Helical" evidence="2">
    <location>
        <begin position="47"/>
        <end position="68"/>
    </location>
</feature>
<dbReference type="EMBL" id="FMXO01000011">
    <property type="protein sequence ID" value="SDB43601.1"/>
    <property type="molecule type" value="Genomic_DNA"/>
</dbReference>
<proteinExistence type="predicted"/>
<dbReference type="InterPro" id="IPR011055">
    <property type="entry name" value="Dup_hybrid_motif"/>
</dbReference>
<keyword evidence="5" id="KW-1185">Reference proteome</keyword>
<dbReference type="AlphaFoldDB" id="A0A1G6DEQ2"/>
<name>A0A1G6DEQ2_9BACT</name>
<keyword evidence="1" id="KW-0175">Coiled coil</keyword>
<feature type="domain" description="M23ase beta-sheet core" evidence="3">
    <location>
        <begin position="319"/>
        <end position="413"/>
    </location>
</feature>
<evidence type="ECO:0000313" key="5">
    <source>
        <dbReference type="Proteomes" id="UP000198771"/>
    </source>
</evidence>
<dbReference type="Gene3D" id="6.10.250.3110">
    <property type="match status" value="1"/>
</dbReference>
<sequence length="420" mass="47987">MVSQAGTEMFNLPVGGTSPMMCLQMSGTEMKFNFFSKPLPGGRKRGCFLSPITPVIFLLALLAGLFLGPRVYASPKTSESIVQSLEEKQRDAHTHEKILQGLTEQERKLFGNLQDVEVRIRRTTDEIQDLETELVRLRHEENRIQSEYRDLVQERTQTGEELRNLLTLLWPVHLQGIESKLQDLTSWDEADRQFHWLSRIYGLVQERIERLQAQARELALGQVRLERSRAEIDAQIIRINKGKDQLLAQKLDFLRRVQEVRAQKISTEEQVKEILQSIADLNYQLQTLASKTFSDQQGRMSWPGQGRIVQGFQPQASPPHRGLSLQMGKNDPVRAISPGKVVHSDLLRGYGHVVIVYHGQDYYSLYAFLNNAVVSVGQDVDKDEKLGQAGYYPKVDGPGLYFELRFHQNPVNPDNWLVAK</sequence>
<reference evidence="4 5" key="1">
    <citation type="submission" date="2016-10" db="EMBL/GenBank/DDBJ databases">
        <authorList>
            <person name="de Groot N.N."/>
        </authorList>
    </citation>
    <scope>NUCLEOTIDE SEQUENCE [LARGE SCALE GENOMIC DNA]</scope>
    <source>
        <strain evidence="4 5">ASO4-2</strain>
    </source>
</reference>
<evidence type="ECO:0000259" key="3">
    <source>
        <dbReference type="Pfam" id="PF01551"/>
    </source>
</evidence>
<organism evidence="4 5">
    <name type="scientific">Desulfonatronum thiosulfatophilum</name>
    <dbReference type="NCBI Taxonomy" id="617002"/>
    <lineage>
        <taxon>Bacteria</taxon>
        <taxon>Pseudomonadati</taxon>
        <taxon>Thermodesulfobacteriota</taxon>
        <taxon>Desulfovibrionia</taxon>
        <taxon>Desulfovibrionales</taxon>
        <taxon>Desulfonatronaceae</taxon>
        <taxon>Desulfonatronum</taxon>
    </lineage>
</organism>
<gene>
    <name evidence="4" type="ORF">SAMN05660653_02118</name>
</gene>
<dbReference type="Gene3D" id="2.70.70.10">
    <property type="entry name" value="Glucose Permease (Domain IIA)"/>
    <property type="match status" value="1"/>
</dbReference>
<dbReference type="SUPFAM" id="SSF51261">
    <property type="entry name" value="Duplicated hybrid motif"/>
    <property type="match status" value="1"/>
</dbReference>
<keyword evidence="2" id="KW-0472">Membrane</keyword>
<dbReference type="STRING" id="617002.SAMN05660653_02118"/>
<dbReference type="CDD" id="cd12797">
    <property type="entry name" value="M23_peptidase"/>
    <property type="match status" value="1"/>
</dbReference>
<protein>
    <submittedName>
        <fullName evidence="4">Septal ring factor EnvC, activator of murein hydrolases AmiA and AmiB</fullName>
    </submittedName>
</protein>
<feature type="coiled-coil region" evidence="1">
    <location>
        <begin position="85"/>
        <end position="154"/>
    </location>
</feature>
<dbReference type="PANTHER" id="PTHR21666:SF270">
    <property type="entry name" value="MUREIN HYDROLASE ACTIVATOR ENVC"/>
    <property type="match status" value="1"/>
</dbReference>
<dbReference type="InterPro" id="IPR016047">
    <property type="entry name" value="M23ase_b-sheet_dom"/>
</dbReference>
<evidence type="ECO:0000256" key="2">
    <source>
        <dbReference type="SAM" id="Phobius"/>
    </source>
</evidence>
<evidence type="ECO:0000313" key="4">
    <source>
        <dbReference type="EMBL" id="SDB43601.1"/>
    </source>
</evidence>
<dbReference type="PANTHER" id="PTHR21666">
    <property type="entry name" value="PEPTIDASE-RELATED"/>
    <property type="match status" value="1"/>
</dbReference>
<evidence type="ECO:0000256" key="1">
    <source>
        <dbReference type="SAM" id="Coils"/>
    </source>
</evidence>
<dbReference type="GO" id="GO:0004222">
    <property type="term" value="F:metalloendopeptidase activity"/>
    <property type="evidence" value="ECO:0007669"/>
    <property type="project" value="TreeGrafter"/>
</dbReference>
<accession>A0A1G6DEQ2</accession>
<keyword evidence="4" id="KW-0378">Hydrolase</keyword>
<keyword evidence="2" id="KW-1133">Transmembrane helix</keyword>
<dbReference type="InterPro" id="IPR050570">
    <property type="entry name" value="Cell_wall_metabolism_enzyme"/>
</dbReference>
<keyword evidence="2" id="KW-0812">Transmembrane</keyword>